<keyword evidence="4 10" id="KW-1003">Cell membrane</keyword>
<dbReference type="NCBIfam" id="NF038347">
    <property type="entry name" value="FtsX_Gpos"/>
    <property type="match status" value="1"/>
</dbReference>
<protein>
    <recommendedName>
        <fullName evidence="3 10">Cell division protein FtsX</fullName>
    </recommendedName>
</protein>
<dbReference type="Pfam" id="PF18075">
    <property type="entry name" value="FtsX_ECD"/>
    <property type="match status" value="1"/>
</dbReference>
<feature type="domain" description="FtsX extracellular" evidence="13">
    <location>
        <begin position="60"/>
        <end position="152"/>
    </location>
</feature>
<dbReference type="Pfam" id="PF02687">
    <property type="entry name" value="FtsX"/>
    <property type="match status" value="1"/>
</dbReference>
<dbReference type="Proteomes" id="UP000823882">
    <property type="component" value="Unassembled WGS sequence"/>
</dbReference>
<evidence type="ECO:0000256" key="3">
    <source>
        <dbReference type="ARBA" id="ARBA00021907"/>
    </source>
</evidence>
<reference evidence="14" key="2">
    <citation type="submission" date="2021-04" db="EMBL/GenBank/DDBJ databases">
        <authorList>
            <person name="Gilroy R."/>
        </authorList>
    </citation>
    <scope>NUCLEOTIDE SEQUENCE</scope>
    <source>
        <strain evidence="14">CHK186-1790</strain>
    </source>
</reference>
<dbReference type="InterPro" id="IPR040690">
    <property type="entry name" value="FtsX_ECD"/>
</dbReference>
<dbReference type="InterPro" id="IPR003838">
    <property type="entry name" value="ABC3_permease_C"/>
</dbReference>
<evidence type="ECO:0000256" key="2">
    <source>
        <dbReference type="ARBA" id="ARBA00007379"/>
    </source>
</evidence>
<dbReference type="PANTHER" id="PTHR47755">
    <property type="entry name" value="CELL DIVISION PROTEIN FTSX"/>
    <property type="match status" value="1"/>
</dbReference>
<keyword evidence="5 10" id="KW-0132">Cell division</keyword>
<dbReference type="InterPro" id="IPR004513">
    <property type="entry name" value="FtsX"/>
</dbReference>
<evidence type="ECO:0000256" key="6">
    <source>
        <dbReference type="ARBA" id="ARBA00022692"/>
    </source>
</evidence>
<keyword evidence="9 10" id="KW-0131">Cell cycle</keyword>
<dbReference type="PANTHER" id="PTHR47755:SF1">
    <property type="entry name" value="CELL DIVISION PROTEIN FTSX"/>
    <property type="match status" value="1"/>
</dbReference>
<evidence type="ECO:0000313" key="14">
    <source>
        <dbReference type="EMBL" id="HJC40562.1"/>
    </source>
</evidence>
<feature type="domain" description="ABC3 transporter permease C-terminal" evidence="12">
    <location>
        <begin position="176"/>
        <end position="296"/>
    </location>
</feature>
<evidence type="ECO:0000259" key="13">
    <source>
        <dbReference type="Pfam" id="PF18075"/>
    </source>
</evidence>
<comment type="similarity">
    <text evidence="2 10">Belongs to the ABC-4 integral membrane protein family. FtsX subfamily.</text>
</comment>
<accession>A0A9D2NY47</accession>
<evidence type="ECO:0000256" key="4">
    <source>
        <dbReference type="ARBA" id="ARBA00022475"/>
    </source>
</evidence>
<dbReference type="Gene3D" id="3.30.70.3040">
    <property type="match status" value="1"/>
</dbReference>
<evidence type="ECO:0000313" key="15">
    <source>
        <dbReference type="Proteomes" id="UP000823882"/>
    </source>
</evidence>
<organism evidence="14 15">
    <name type="scientific">Candidatus Intestinimonas pullistercoris</name>
    <dbReference type="NCBI Taxonomy" id="2838623"/>
    <lineage>
        <taxon>Bacteria</taxon>
        <taxon>Bacillati</taxon>
        <taxon>Bacillota</taxon>
        <taxon>Clostridia</taxon>
        <taxon>Eubacteriales</taxon>
        <taxon>Intestinimonas</taxon>
    </lineage>
</organism>
<dbReference type="InterPro" id="IPR058204">
    <property type="entry name" value="FtsX_firmicutes-type"/>
</dbReference>
<feature type="transmembrane region" description="Helical" evidence="11">
    <location>
        <begin position="21"/>
        <end position="46"/>
    </location>
</feature>
<feature type="transmembrane region" description="Helical" evidence="11">
    <location>
        <begin position="268"/>
        <end position="292"/>
    </location>
</feature>
<dbReference type="PIRSF" id="PIRSF003097">
    <property type="entry name" value="FtsX"/>
    <property type="match status" value="1"/>
</dbReference>
<feature type="transmembrane region" description="Helical" evidence="11">
    <location>
        <begin position="216"/>
        <end position="239"/>
    </location>
</feature>
<gene>
    <name evidence="14" type="primary">ftsX</name>
    <name evidence="14" type="ORF">H9701_03285</name>
</gene>
<proteinExistence type="inferred from homology"/>
<evidence type="ECO:0000256" key="8">
    <source>
        <dbReference type="ARBA" id="ARBA00023136"/>
    </source>
</evidence>
<comment type="subcellular location">
    <subcellularLocation>
        <location evidence="1">Cell membrane</location>
        <topology evidence="1">Multi-pass membrane protein</topology>
    </subcellularLocation>
</comment>
<evidence type="ECO:0000256" key="10">
    <source>
        <dbReference type="PIRNR" id="PIRNR003097"/>
    </source>
</evidence>
<keyword evidence="7 11" id="KW-1133">Transmembrane helix</keyword>
<evidence type="ECO:0000259" key="12">
    <source>
        <dbReference type="Pfam" id="PF02687"/>
    </source>
</evidence>
<comment type="caution">
    <text evidence="14">The sequence shown here is derived from an EMBL/GenBank/DDBJ whole genome shotgun (WGS) entry which is preliminary data.</text>
</comment>
<evidence type="ECO:0000256" key="11">
    <source>
        <dbReference type="SAM" id="Phobius"/>
    </source>
</evidence>
<feature type="transmembrane region" description="Helical" evidence="11">
    <location>
        <begin position="172"/>
        <end position="195"/>
    </location>
</feature>
<name>A0A9D2NY47_9FIRM</name>
<evidence type="ECO:0000256" key="7">
    <source>
        <dbReference type="ARBA" id="ARBA00022989"/>
    </source>
</evidence>
<evidence type="ECO:0000256" key="5">
    <source>
        <dbReference type="ARBA" id="ARBA00022618"/>
    </source>
</evidence>
<keyword evidence="6 11" id="KW-0812">Transmembrane</keyword>
<dbReference type="AlphaFoldDB" id="A0A9D2NY47"/>
<reference evidence="14" key="1">
    <citation type="journal article" date="2021" name="PeerJ">
        <title>Extensive microbial diversity within the chicken gut microbiome revealed by metagenomics and culture.</title>
        <authorList>
            <person name="Gilroy R."/>
            <person name="Ravi A."/>
            <person name="Getino M."/>
            <person name="Pursley I."/>
            <person name="Horton D.L."/>
            <person name="Alikhan N.F."/>
            <person name="Baker D."/>
            <person name="Gharbi K."/>
            <person name="Hall N."/>
            <person name="Watson M."/>
            <person name="Adriaenssens E.M."/>
            <person name="Foster-Nyarko E."/>
            <person name="Jarju S."/>
            <person name="Secka A."/>
            <person name="Antonio M."/>
            <person name="Oren A."/>
            <person name="Chaudhuri R.R."/>
            <person name="La Ragione R."/>
            <person name="Hildebrand F."/>
            <person name="Pallen M.J."/>
        </authorList>
    </citation>
    <scope>NUCLEOTIDE SEQUENCE</scope>
    <source>
        <strain evidence="14">CHK186-1790</strain>
    </source>
</reference>
<evidence type="ECO:0000256" key="1">
    <source>
        <dbReference type="ARBA" id="ARBA00004651"/>
    </source>
</evidence>
<dbReference type="GO" id="GO:0005886">
    <property type="term" value="C:plasma membrane"/>
    <property type="evidence" value="ECO:0007669"/>
    <property type="project" value="UniProtKB-SubCell"/>
</dbReference>
<keyword evidence="8 10" id="KW-0472">Membrane</keyword>
<dbReference type="GO" id="GO:0051301">
    <property type="term" value="P:cell division"/>
    <property type="evidence" value="ECO:0007669"/>
    <property type="project" value="UniProtKB-KW"/>
</dbReference>
<sequence length="298" mass="32753">MNQYNMGYHLKEGFHSIFTHGLMSFAAVCMIVACLIIMGSFSLVAVNLDNTLGDLEAENEFTAYVEEGMAEADAQALQTELEQIPNVSSVTFVNGEQALEDYRQRYVDSENAALFEDLPEDLLQHRFRIHVVDIESLSQTVAAVAEVDGISETQAALDIAQGFITIRNMAGAVAWILILLLLIISLFIIANTIKLATFHRREEIAIMKMCGATNWFVRWPFIFEGMILGFVGAIVAFFLQWGIYSLMVTAISEYGGLQLIAVVPFQTLALRVAAIFAAAGLLIGAGGSLLAIRKFLQV</sequence>
<dbReference type="EMBL" id="DWWJ01000064">
    <property type="protein sequence ID" value="HJC40562.1"/>
    <property type="molecule type" value="Genomic_DNA"/>
</dbReference>
<evidence type="ECO:0000256" key="9">
    <source>
        <dbReference type="ARBA" id="ARBA00023306"/>
    </source>
</evidence>
<comment type="function">
    <text evidence="10">Part of the ABC transporter FtsEX involved in asymmetric cellular division facilitating the initiation of sporulation.</text>
</comment>